<sequence length="83" mass="9514">MEHSPHKSHSKESKARPDAKTLINRGTKEKRYLILGRDPGRQISELCGHCWLIATVAVWGIKWLFWCNLLKHGVLAALNWVVI</sequence>
<name>A0AAD3XQI0_NEPGR</name>
<evidence type="ECO:0000313" key="3">
    <source>
        <dbReference type="Proteomes" id="UP001279734"/>
    </source>
</evidence>
<comment type="caution">
    <text evidence="2">The sequence shown here is derived from an EMBL/GenBank/DDBJ whole genome shotgun (WGS) entry which is preliminary data.</text>
</comment>
<protein>
    <submittedName>
        <fullName evidence="2">Uncharacterized protein</fullName>
    </submittedName>
</protein>
<proteinExistence type="predicted"/>
<feature type="compositionally biased region" description="Basic and acidic residues" evidence="1">
    <location>
        <begin position="1"/>
        <end position="19"/>
    </location>
</feature>
<reference evidence="2" key="1">
    <citation type="submission" date="2023-05" db="EMBL/GenBank/DDBJ databases">
        <title>Nepenthes gracilis genome sequencing.</title>
        <authorList>
            <person name="Fukushima K."/>
        </authorList>
    </citation>
    <scope>NUCLEOTIDE SEQUENCE</scope>
    <source>
        <strain evidence="2">SING2019-196</strain>
    </source>
</reference>
<evidence type="ECO:0000313" key="2">
    <source>
        <dbReference type="EMBL" id="GMH12974.1"/>
    </source>
</evidence>
<dbReference type="EMBL" id="BSYO01000012">
    <property type="protein sequence ID" value="GMH12974.1"/>
    <property type="molecule type" value="Genomic_DNA"/>
</dbReference>
<organism evidence="2 3">
    <name type="scientific">Nepenthes gracilis</name>
    <name type="common">Slender pitcher plant</name>
    <dbReference type="NCBI Taxonomy" id="150966"/>
    <lineage>
        <taxon>Eukaryota</taxon>
        <taxon>Viridiplantae</taxon>
        <taxon>Streptophyta</taxon>
        <taxon>Embryophyta</taxon>
        <taxon>Tracheophyta</taxon>
        <taxon>Spermatophyta</taxon>
        <taxon>Magnoliopsida</taxon>
        <taxon>eudicotyledons</taxon>
        <taxon>Gunneridae</taxon>
        <taxon>Pentapetalae</taxon>
        <taxon>Caryophyllales</taxon>
        <taxon>Nepenthaceae</taxon>
        <taxon>Nepenthes</taxon>
    </lineage>
</organism>
<dbReference type="AlphaFoldDB" id="A0AAD3XQI0"/>
<accession>A0AAD3XQI0</accession>
<dbReference type="Proteomes" id="UP001279734">
    <property type="component" value="Unassembled WGS sequence"/>
</dbReference>
<evidence type="ECO:0000256" key="1">
    <source>
        <dbReference type="SAM" id="MobiDB-lite"/>
    </source>
</evidence>
<feature type="region of interest" description="Disordered" evidence="1">
    <location>
        <begin position="1"/>
        <end position="21"/>
    </location>
</feature>
<keyword evidence="3" id="KW-1185">Reference proteome</keyword>
<gene>
    <name evidence="2" type="ORF">Nepgr_014815</name>
</gene>